<evidence type="ECO:0000256" key="1">
    <source>
        <dbReference type="SAM" id="Coils"/>
    </source>
</evidence>
<proteinExistence type="predicted"/>
<dbReference type="SUPFAM" id="SSF52200">
    <property type="entry name" value="Toll/Interleukin receptor TIR domain"/>
    <property type="match status" value="1"/>
</dbReference>
<feature type="coiled-coil region" evidence="1">
    <location>
        <begin position="251"/>
        <end position="278"/>
    </location>
</feature>
<dbReference type="Pfam" id="PF13676">
    <property type="entry name" value="TIR_2"/>
    <property type="match status" value="1"/>
</dbReference>
<evidence type="ECO:0000313" key="4">
    <source>
        <dbReference type="Proteomes" id="UP000232149"/>
    </source>
</evidence>
<evidence type="ECO:0000259" key="2">
    <source>
        <dbReference type="PROSITE" id="PS50104"/>
    </source>
</evidence>
<evidence type="ECO:0000313" key="3">
    <source>
        <dbReference type="EMBL" id="PJZ59686.1"/>
    </source>
</evidence>
<dbReference type="InterPro" id="IPR000157">
    <property type="entry name" value="TIR_dom"/>
</dbReference>
<keyword evidence="1" id="KW-0175">Coiled coil</keyword>
<name>A0ABX4NS71_9LEPT</name>
<dbReference type="InterPro" id="IPR035897">
    <property type="entry name" value="Toll_tir_struct_dom_sf"/>
</dbReference>
<feature type="domain" description="TIR" evidence="2">
    <location>
        <begin position="1"/>
        <end position="129"/>
    </location>
</feature>
<keyword evidence="4" id="KW-1185">Reference proteome</keyword>
<dbReference type="RefSeq" id="WP_100788456.1">
    <property type="nucleotide sequence ID" value="NZ_NPDU01000105.1"/>
</dbReference>
<dbReference type="Proteomes" id="UP000232149">
    <property type="component" value="Unassembled WGS sequence"/>
</dbReference>
<protein>
    <recommendedName>
        <fullName evidence="2">TIR domain-containing protein</fullName>
    </recommendedName>
</protein>
<dbReference type="PROSITE" id="PS50104">
    <property type="entry name" value="TIR"/>
    <property type="match status" value="1"/>
</dbReference>
<dbReference type="Gene3D" id="3.40.50.10140">
    <property type="entry name" value="Toll/interleukin-1 receptor homology (TIR) domain"/>
    <property type="match status" value="1"/>
</dbReference>
<reference evidence="3 4" key="1">
    <citation type="submission" date="2017-07" db="EMBL/GenBank/DDBJ databases">
        <title>Leptospira spp. isolated from tropical soils.</title>
        <authorList>
            <person name="Thibeaux R."/>
            <person name="Iraola G."/>
            <person name="Ferres I."/>
            <person name="Bierque E."/>
            <person name="Girault D."/>
            <person name="Soupe-Gilbert M.-E."/>
            <person name="Picardeau M."/>
            <person name="Goarant C."/>
        </authorList>
    </citation>
    <scope>NUCLEOTIDE SEQUENCE [LARGE SCALE GENOMIC DNA]</scope>
    <source>
        <strain evidence="3 4">FH2-B-D1</strain>
    </source>
</reference>
<organism evidence="3 4">
    <name type="scientific">Leptospira adleri</name>
    <dbReference type="NCBI Taxonomy" id="2023186"/>
    <lineage>
        <taxon>Bacteria</taxon>
        <taxon>Pseudomonadati</taxon>
        <taxon>Spirochaetota</taxon>
        <taxon>Spirochaetia</taxon>
        <taxon>Leptospirales</taxon>
        <taxon>Leptospiraceae</taxon>
        <taxon>Leptospira</taxon>
    </lineage>
</organism>
<comment type="caution">
    <text evidence="3">The sequence shown here is derived from an EMBL/GenBank/DDBJ whole genome shotgun (WGS) entry which is preliminary data.</text>
</comment>
<dbReference type="EMBL" id="NPDU01000105">
    <property type="protein sequence ID" value="PJZ59686.1"/>
    <property type="molecule type" value="Genomic_DNA"/>
</dbReference>
<sequence>MSSIFLSHNSKDKPFVRELAKRLSSDGILVWLDEAEINVGDSLIEKISTGIQEMDFVAAIISINSIGSSWVQKELSLAMSKEIQGKKIVVLPILIDSCNIPSYISDKLYADFRIPENYEEGYYSLLKAIKNHQKANVKTTSLTSAPVQTGNPIKDFIDLSLIGVDKQKTQISRPGTSMYNVYLELSFAPPQKWSEVFESERRFPRHSMWRNAMIRGKYIIVECPLDELEKYHLRDIKEDISNSNAKYRGILFQEQQSKLRLEEELKKQTEKKNDILDNLNI</sequence>
<accession>A0ABX4NS71</accession>
<gene>
    <name evidence="3" type="ORF">CH376_22465</name>
</gene>